<gene>
    <name evidence="2" type="ORF">FEE95_11185</name>
</gene>
<organism evidence="2 3">
    <name type="scientific">Maribacter algarum</name>
    <name type="common">ex Zhang et al. 2020</name>
    <dbReference type="NCBI Taxonomy" id="2578118"/>
    <lineage>
        <taxon>Bacteria</taxon>
        <taxon>Pseudomonadati</taxon>
        <taxon>Bacteroidota</taxon>
        <taxon>Flavobacteriia</taxon>
        <taxon>Flavobacteriales</taxon>
        <taxon>Flavobacteriaceae</taxon>
        <taxon>Maribacter</taxon>
    </lineage>
</organism>
<dbReference type="Pfam" id="PF13181">
    <property type="entry name" value="TPR_8"/>
    <property type="match status" value="1"/>
</dbReference>
<dbReference type="EMBL" id="VATY01000002">
    <property type="protein sequence ID" value="TMM57048.1"/>
    <property type="molecule type" value="Genomic_DNA"/>
</dbReference>
<keyword evidence="3" id="KW-1185">Reference proteome</keyword>
<comment type="caution">
    <text evidence="2">The sequence shown here is derived from an EMBL/GenBank/DDBJ whole genome shotgun (WGS) entry which is preliminary data.</text>
</comment>
<dbReference type="RefSeq" id="WP_138658031.1">
    <property type="nucleotide sequence ID" value="NZ_VATY01000002.1"/>
</dbReference>
<dbReference type="OrthoDB" id="1494029at2"/>
<evidence type="ECO:0008006" key="4">
    <source>
        <dbReference type="Google" id="ProtNLM"/>
    </source>
</evidence>
<dbReference type="Gene3D" id="1.25.40.10">
    <property type="entry name" value="Tetratricopeptide repeat domain"/>
    <property type="match status" value="1"/>
</dbReference>
<dbReference type="InterPro" id="IPR019734">
    <property type="entry name" value="TPR_rpt"/>
</dbReference>
<dbReference type="SUPFAM" id="SSF48452">
    <property type="entry name" value="TPR-like"/>
    <property type="match status" value="1"/>
</dbReference>
<accession>A0A5S3PVN9</accession>
<proteinExistence type="predicted"/>
<sequence length="251" mass="29076">MERPQYFTSLVLVVITMLLSTQLGYSQNAFRDSIYKAYSRGKMDKWLDIMNTCEKKVNQNNLEEQMELISYYYGYTAWLIGAEKYDTAEVYIDKSEKIIDKLLDESPENATLLAYKGANIAFTIGISKLKAIYLGPKSMKYINKSIELDSVNIQGNIEKGNSMYYRPAAFGGDKNEAIQYYITAVKSFEEQGLVQNNWMYINTMTALGQAYEATDQIQLAKLCYEKIIRIFPNFMWVEDELYPDLLKRHKL</sequence>
<keyword evidence="1" id="KW-0802">TPR repeat</keyword>
<dbReference type="AlphaFoldDB" id="A0A5S3PVN9"/>
<dbReference type="PROSITE" id="PS50005">
    <property type="entry name" value="TPR"/>
    <property type="match status" value="1"/>
</dbReference>
<protein>
    <recommendedName>
        <fullName evidence="4">Tetratricopeptide repeat protein</fullName>
    </recommendedName>
</protein>
<evidence type="ECO:0000313" key="3">
    <source>
        <dbReference type="Proteomes" id="UP000310314"/>
    </source>
</evidence>
<dbReference type="InterPro" id="IPR011990">
    <property type="entry name" value="TPR-like_helical_dom_sf"/>
</dbReference>
<evidence type="ECO:0000313" key="2">
    <source>
        <dbReference type="EMBL" id="TMM57048.1"/>
    </source>
</evidence>
<dbReference type="Proteomes" id="UP000310314">
    <property type="component" value="Unassembled WGS sequence"/>
</dbReference>
<name>A0A5S3PVN9_9FLAO</name>
<evidence type="ECO:0000256" key="1">
    <source>
        <dbReference type="PROSITE-ProRule" id="PRU00339"/>
    </source>
</evidence>
<reference evidence="2 3" key="1">
    <citation type="submission" date="2019-05" db="EMBL/GenBank/DDBJ databases">
        <authorList>
            <person name="Zhang J.-Y."/>
            <person name="Feg X."/>
            <person name="Du Z.-J."/>
        </authorList>
    </citation>
    <scope>NUCLEOTIDE SEQUENCE [LARGE SCALE GENOMIC DNA]</scope>
    <source>
        <strain evidence="2 3">RZ26</strain>
    </source>
</reference>
<feature type="repeat" description="TPR" evidence="1">
    <location>
        <begin position="201"/>
        <end position="234"/>
    </location>
</feature>